<protein>
    <submittedName>
        <fullName evidence="1">Uncharacterized protein</fullName>
    </submittedName>
</protein>
<proteinExistence type="predicted"/>
<keyword evidence="2" id="KW-1185">Reference proteome</keyword>
<sequence>MAIFRPLSCAFSIARAVLRFGSLALHVNVQVRIEITIRKPACQAPKTSPPVSHAPAPAAEPCVPRAAAVTPQTPKVLPPLSLATEYITTPASSSCCSVPTSPVSTSSTCATADWLSPSTPRCSTSQCSFGSFHSNDLYDSDGSEAGMEEEYELEQCRRSLEGGFMSPALENGFKVFSSPVFEGTLADYQPSSKTYANALFDDDFAEEPEHNSSPYMQGGMRTVDSPVFEPLCAEC</sequence>
<organism evidence="1 2">
    <name type="scientific">Tetrabaena socialis</name>
    <dbReference type="NCBI Taxonomy" id="47790"/>
    <lineage>
        <taxon>Eukaryota</taxon>
        <taxon>Viridiplantae</taxon>
        <taxon>Chlorophyta</taxon>
        <taxon>core chlorophytes</taxon>
        <taxon>Chlorophyceae</taxon>
        <taxon>CS clade</taxon>
        <taxon>Chlamydomonadales</taxon>
        <taxon>Tetrabaenaceae</taxon>
        <taxon>Tetrabaena</taxon>
    </lineage>
</organism>
<dbReference type="Proteomes" id="UP000236333">
    <property type="component" value="Unassembled WGS sequence"/>
</dbReference>
<reference evidence="1 2" key="1">
    <citation type="journal article" date="2017" name="Mol. Biol. Evol.">
        <title>The 4-celled Tetrabaena socialis nuclear genome reveals the essential components for genetic control of cell number at the origin of multicellularity in the volvocine lineage.</title>
        <authorList>
            <person name="Featherston J."/>
            <person name="Arakaki Y."/>
            <person name="Hanschen E.R."/>
            <person name="Ferris P.J."/>
            <person name="Michod R.E."/>
            <person name="Olson B.J.S.C."/>
            <person name="Nozaki H."/>
            <person name="Durand P.M."/>
        </authorList>
    </citation>
    <scope>NUCLEOTIDE SEQUENCE [LARGE SCALE GENOMIC DNA]</scope>
    <source>
        <strain evidence="1 2">NIES-571</strain>
    </source>
</reference>
<accession>A0A2J7ZIC1</accession>
<gene>
    <name evidence="1" type="ORF">TSOC_014181</name>
</gene>
<name>A0A2J7ZIC1_9CHLO</name>
<evidence type="ECO:0000313" key="2">
    <source>
        <dbReference type="Proteomes" id="UP000236333"/>
    </source>
</evidence>
<dbReference type="AlphaFoldDB" id="A0A2J7ZIC1"/>
<evidence type="ECO:0000313" key="1">
    <source>
        <dbReference type="EMBL" id="PNH00019.1"/>
    </source>
</evidence>
<dbReference type="EMBL" id="PGGS01001801">
    <property type="protein sequence ID" value="PNH00019.1"/>
    <property type="molecule type" value="Genomic_DNA"/>
</dbReference>
<comment type="caution">
    <text evidence="1">The sequence shown here is derived from an EMBL/GenBank/DDBJ whole genome shotgun (WGS) entry which is preliminary data.</text>
</comment>